<name>A0ABN7PQS6_TIMPD</name>
<evidence type="ECO:0000313" key="1">
    <source>
        <dbReference type="EMBL" id="CAG2069502.1"/>
    </source>
</evidence>
<protein>
    <submittedName>
        <fullName evidence="1">Uncharacterized protein</fullName>
    </submittedName>
</protein>
<organism evidence="1 2">
    <name type="scientific">Timema podura</name>
    <name type="common">Walking stick</name>
    <dbReference type="NCBI Taxonomy" id="61482"/>
    <lineage>
        <taxon>Eukaryota</taxon>
        <taxon>Metazoa</taxon>
        <taxon>Ecdysozoa</taxon>
        <taxon>Arthropoda</taxon>
        <taxon>Hexapoda</taxon>
        <taxon>Insecta</taxon>
        <taxon>Pterygota</taxon>
        <taxon>Neoptera</taxon>
        <taxon>Polyneoptera</taxon>
        <taxon>Phasmatodea</taxon>
        <taxon>Timematodea</taxon>
        <taxon>Timematoidea</taxon>
        <taxon>Timematidae</taxon>
        <taxon>Timema</taxon>
    </lineage>
</organism>
<keyword evidence="2" id="KW-1185">Reference proteome</keyword>
<dbReference type="EMBL" id="CAJPIN010145974">
    <property type="protein sequence ID" value="CAG2069502.1"/>
    <property type="molecule type" value="Genomic_DNA"/>
</dbReference>
<reference evidence="1" key="1">
    <citation type="submission" date="2021-03" db="EMBL/GenBank/DDBJ databases">
        <authorList>
            <person name="Tran Van P."/>
        </authorList>
    </citation>
    <scope>NUCLEOTIDE SEQUENCE</scope>
</reference>
<proteinExistence type="predicted"/>
<comment type="caution">
    <text evidence="1">The sequence shown here is derived from an EMBL/GenBank/DDBJ whole genome shotgun (WGS) entry which is preliminary data.</text>
</comment>
<gene>
    <name evidence="1" type="ORF">TPAB3V08_LOCUS16444</name>
</gene>
<accession>A0ABN7PQS6</accession>
<sequence>MRQSGYLTQCPIRRAHTARRSLVGASGLLLKEVTRLRVTSVPRACSVTIP</sequence>
<dbReference type="Proteomes" id="UP001153148">
    <property type="component" value="Unassembled WGS sequence"/>
</dbReference>
<evidence type="ECO:0000313" key="2">
    <source>
        <dbReference type="Proteomes" id="UP001153148"/>
    </source>
</evidence>